<proteinExistence type="predicted"/>
<name>B9TME3_RICCO</name>
<organism evidence="2 3">
    <name type="scientific">Ricinus communis</name>
    <name type="common">Castor bean</name>
    <dbReference type="NCBI Taxonomy" id="3988"/>
    <lineage>
        <taxon>Eukaryota</taxon>
        <taxon>Viridiplantae</taxon>
        <taxon>Streptophyta</taxon>
        <taxon>Embryophyta</taxon>
        <taxon>Tracheophyta</taxon>
        <taxon>Spermatophyta</taxon>
        <taxon>Magnoliopsida</taxon>
        <taxon>eudicotyledons</taxon>
        <taxon>Gunneridae</taxon>
        <taxon>Pentapetalae</taxon>
        <taxon>rosids</taxon>
        <taxon>fabids</taxon>
        <taxon>Malpighiales</taxon>
        <taxon>Euphorbiaceae</taxon>
        <taxon>Acalyphoideae</taxon>
        <taxon>Acalypheae</taxon>
        <taxon>Ricinus</taxon>
    </lineage>
</organism>
<reference evidence="3" key="1">
    <citation type="journal article" date="2010" name="Nat. Biotechnol.">
        <title>Draft genome sequence of the oilseed species Ricinus communis.</title>
        <authorList>
            <person name="Chan A.P."/>
            <person name="Crabtree J."/>
            <person name="Zhao Q."/>
            <person name="Lorenzi H."/>
            <person name="Orvis J."/>
            <person name="Puiu D."/>
            <person name="Melake-Berhan A."/>
            <person name="Jones K.M."/>
            <person name="Redman J."/>
            <person name="Chen G."/>
            <person name="Cahoon E.B."/>
            <person name="Gedil M."/>
            <person name="Stanke M."/>
            <person name="Haas B.J."/>
            <person name="Wortman J.R."/>
            <person name="Fraser-Liggett C.M."/>
            <person name="Ravel J."/>
            <person name="Rabinowicz P.D."/>
        </authorList>
    </citation>
    <scope>NUCLEOTIDE SEQUENCE [LARGE SCALE GENOMIC DNA]</scope>
    <source>
        <strain evidence="3">cv. Hale</strain>
    </source>
</reference>
<evidence type="ECO:0000313" key="2">
    <source>
        <dbReference type="EMBL" id="EEF22972.1"/>
    </source>
</evidence>
<accession>B9TME3</accession>
<gene>
    <name evidence="2" type="ORF">RCOM_2115680</name>
</gene>
<keyword evidence="3" id="KW-1185">Reference proteome</keyword>
<protein>
    <submittedName>
        <fullName evidence="2">Uncharacterized protein</fullName>
    </submittedName>
</protein>
<evidence type="ECO:0000313" key="3">
    <source>
        <dbReference type="Proteomes" id="UP000008311"/>
    </source>
</evidence>
<sequence>MMKAPRILMMRVPNGNSTPTARAASHHAKTECTAESGPHKNNKIDHGNLPLCLLVIIRNIPDRRTQISGIAISAIENAGAKIRPPTRP</sequence>
<dbReference type="AlphaFoldDB" id="B9TME3"/>
<evidence type="ECO:0000256" key="1">
    <source>
        <dbReference type="SAM" id="MobiDB-lite"/>
    </source>
</evidence>
<dbReference type="Proteomes" id="UP000008311">
    <property type="component" value="Unassembled WGS sequence"/>
</dbReference>
<dbReference type="EMBL" id="EQ988799">
    <property type="protein sequence ID" value="EEF22972.1"/>
    <property type="molecule type" value="Genomic_DNA"/>
</dbReference>
<dbReference type="InParanoid" id="B9TME3"/>
<feature type="region of interest" description="Disordered" evidence="1">
    <location>
        <begin position="11"/>
        <end position="43"/>
    </location>
</feature>